<reference evidence="7" key="1">
    <citation type="submission" date="2023-03" db="EMBL/GenBank/DDBJ databases">
        <title>Massive genome expansion in bonnet fungi (Mycena s.s.) driven by repeated elements and novel gene families across ecological guilds.</title>
        <authorList>
            <consortium name="Lawrence Berkeley National Laboratory"/>
            <person name="Harder C.B."/>
            <person name="Miyauchi S."/>
            <person name="Viragh M."/>
            <person name="Kuo A."/>
            <person name="Thoen E."/>
            <person name="Andreopoulos B."/>
            <person name="Lu D."/>
            <person name="Skrede I."/>
            <person name="Drula E."/>
            <person name="Henrissat B."/>
            <person name="Morin E."/>
            <person name="Kohler A."/>
            <person name="Barry K."/>
            <person name="LaButti K."/>
            <person name="Morin E."/>
            <person name="Salamov A."/>
            <person name="Lipzen A."/>
            <person name="Mereny Z."/>
            <person name="Hegedus B."/>
            <person name="Baldrian P."/>
            <person name="Stursova M."/>
            <person name="Weitz H."/>
            <person name="Taylor A."/>
            <person name="Grigoriev I.V."/>
            <person name="Nagy L.G."/>
            <person name="Martin F."/>
            <person name="Kauserud H."/>
        </authorList>
    </citation>
    <scope>NUCLEOTIDE SEQUENCE</scope>
    <source>
        <strain evidence="7">CBHHK002</strain>
    </source>
</reference>
<feature type="region of interest" description="Disordered" evidence="4">
    <location>
        <begin position="654"/>
        <end position="794"/>
    </location>
</feature>
<keyword evidence="3" id="KW-0378">Hydrolase</keyword>
<feature type="region of interest" description="Disordered" evidence="4">
    <location>
        <begin position="208"/>
        <end position="243"/>
    </location>
</feature>
<evidence type="ECO:0000256" key="1">
    <source>
        <dbReference type="ARBA" id="ARBA00005234"/>
    </source>
</evidence>
<feature type="region of interest" description="Disordered" evidence="4">
    <location>
        <begin position="162"/>
        <end position="196"/>
    </location>
</feature>
<evidence type="ECO:0000259" key="6">
    <source>
        <dbReference type="PROSITE" id="PS50600"/>
    </source>
</evidence>
<keyword evidence="5" id="KW-0812">Transmembrane</keyword>
<evidence type="ECO:0000256" key="3">
    <source>
        <dbReference type="ARBA" id="ARBA00022801"/>
    </source>
</evidence>
<dbReference type="PROSITE" id="PS50600">
    <property type="entry name" value="ULP_PROTEASE"/>
    <property type="match status" value="1"/>
</dbReference>
<comment type="caution">
    <text evidence="7">The sequence shown here is derived from an EMBL/GenBank/DDBJ whole genome shotgun (WGS) entry which is preliminary data.</text>
</comment>
<gene>
    <name evidence="7" type="ORF">DFH08DRAFT_942380</name>
</gene>
<dbReference type="GO" id="GO:0006508">
    <property type="term" value="P:proteolysis"/>
    <property type="evidence" value="ECO:0007669"/>
    <property type="project" value="UniProtKB-KW"/>
</dbReference>
<dbReference type="GO" id="GO:0019783">
    <property type="term" value="F:ubiquitin-like protein peptidase activity"/>
    <property type="evidence" value="ECO:0007669"/>
    <property type="project" value="UniProtKB-ARBA"/>
</dbReference>
<evidence type="ECO:0000256" key="2">
    <source>
        <dbReference type="ARBA" id="ARBA00022670"/>
    </source>
</evidence>
<protein>
    <recommendedName>
        <fullName evidence="6">Ubiquitin-like protease family profile domain-containing protein</fullName>
    </recommendedName>
</protein>
<dbReference type="Pfam" id="PF02902">
    <property type="entry name" value="Peptidase_C48"/>
    <property type="match status" value="1"/>
</dbReference>
<dbReference type="InterPro" id="IPR038765">
    <property type="entry name" value="Papain-like_cys_pep_sf"/>
</dbReference>
<dbReference type="GO" id="GO:0008234">
    <property type="term" value="F:cysteine-type peptidase activity"/>
    <property type="evidence" value="ECO:0007669"/>
    <property type="project" value="InterPro"/>
</dbReference>
<name>A0AAD6ZEA7_9AGAR</name>
<evidence type="ECO:0000256" key="4">
    <source>
        <dbReference type="SAM" id="MobiDB-lite"/>
    </source>
</evidence>
<feature type="transmembrane region" description="Helical" evidence="5">
    <location>
        <begin position="24"/>
        <end position="44"/>
    </location>
</feature>
<evidence type="ECO:0000313" key="7">
    <source>
        <dbReference type="EMBL" id="KAJ7318980.1"/>
    </source>
</evidence>
<dbReference type="Gene3D" id="3.40.395.10">
    <property type="entry name" value="Adenoviral Proteinase, Chain A"/>
    <property type="match status" value="1"/>
</dbReference>
<keyword evidence="5" id="KW-0472">Membrane</keyword>
<comment type="similarity">
    <text evidence="1">Belongs to the peptidase C48 family.</text>
</comment>
<sequence length="2028" mass="226218">MRKKDRRSHNPPLKWRDPRATRQYYPFFWLLAYLAMGLTAFGLSPNTHLAVKLLATETKMQMDTVVIALSQVLAHNLIVLLCLGHCLYPRILPPHHFRSTPTRYHRTHASNMRFDRLSRLCAVYTRTSAPPGQFSCCSCVQRSAPQPAPPLDHDSPIILLFGDLDDNGSTSGDGSSDDGSDNDASDSDDEDGDSCYLHHKLPHAYSAVSSQSHSRSALPRHYGGGNGSHSSPPSDNEPIDVTFSSDEEGEGVQVFDPEQYRGQVWSDDFPSVVKRARNAARFIPPHIRNAVIPDSKLTVAELLAIPTSTPSDLPPGSYHASYSEKLVSVDETAAMSWHDTLISAIPYLSELRSTFNNAWLSGANSIRFPHLPLPNLYPLWMENLLFDVKTYIGKRRRWEDAANWINAAAQQTWVSANKHGERLVSGCRDMLEILPWDVTVPGLSRAAHLTTQDLALFLSVEWLNDEMINAGTDYILRRLMPGSRIRILNCLFIQRLGNIRAQSEIYPTSFSPIEKAIYRGLVDTVWFPLHVSGNHWTLLNIDLVSKTIAYADSLYGLPPMEEIALVQWWLKSLLSISEDFSVIEPDFECPRQQDGHSCGIIVLSTLASLLLNYDPWTPELAQSQRMEWFLRLAETSADTEEDDADDDFQHVTIDDHGHATTPEPSDYESSRASFSDYDSCRADSPVQSLRSSLGRRSPEIPPDNIEDSGLRLDDVDLSFDPPTPPPEMEVDPPTRPPSVAGSKFPSSTSLRECDMSEFYHLSDGDDSDSDQSTRRSRPRPRRTTGGPKAGSSWAAQKELKASSKNPEFRPNVSRLDTFRAKVLVDDPKAEFDDTDVRRVRCSHCAHWLEMRALYDLVRWKEHRATPKCTKARSKGLSTQSLFTLGFKKVPKTTSSSPVPPAPPAPLMHNRPCPGLTAESSEDIAKYLVRSAVAGGGAPSRSRLADELFSSEWKDLDSDQQRMVLRRELSLQKWKLARSVGAVFSTDCVRDVATAVDGDAKPCSECAGLHKLHTFQVAIHRKMPNEKRMKYVPEGYRDTELGTLYLKHRGVRELIELDDGRSPWLKFAVGCTDGTYGSDTLTGMVQALVIKQNRIGHGKSLKNMKYNEEFSQFCDVLASTSPKAYETFRKQFGGPGLRSQRQKRAKLPRFEPDISAANVSQARGILNKLDYRGPVAFSWDDTSLEASLAVFQKTKDVCLILGSIDGAIPVTEKDDLDNLFAKAQLRKADKLRVYMLAIPLPKIPPILVAAIARGSTVTAKDLAEMHFKLAKLLHEVDIHPISMSSDGAEVERATQRIIAESAPSFQVYFIPNATPGCTLQLRIPLYEGRYPMVMTQDSKHGLKTARNQIHTGARILVISFFVILFAHLRELAFNIAGPLYTRDVEKVDKQDDRAAARVFSASTLEFLLKYHPDHVGLAVYLFVLGELVDAWQNRNISHAERAKMVLRARFFLMAWRSHIVAHPDYSLKTQFISRESYDIFLTLCDGLLSLMIAYRNYYPMYPLLPWLHSTEVCEHLFGMLRQLKKDFTYSDVLQLERKLRVLQMGAFGNLTPEQQANETAAGYHHTYFKADDVDILVLWQFPTDQELRDASQYGLAEAVQLLKLLGVDAKAMLRDYKDPEPATTRSVNAPKSRPPNTIMEWLALYERVPLKSSRDDEVFEACEMAIAADSVDQSRAIAALPDSTDESLEQLRTDIQEQLTVSTSDSILPRPADSVLILTDGNQLKHNVLVAERMSHQTKSTAKAVRQHGRLSTIMANRNNPAQAPASDDGRSLRQKLMQRLAAVVPDSDTVTKTTGVDRYVRHAGSYGGSGALPNARAQNKATVQNVAASKFVAHRGHAFAKFQWAHENMHLANISQINPLQPGHFFVGLKPGASGGVVLCKVLTIYTKSTMHDWIPAATSVGTPSYVYADVYQPLSGRMFSSLSCQSLACGTTLQFPRTHIIFSLASFTPTISRQEVPTVDGHPHTLVTLCAKSYELFETLRANQSALYFAVEELTRMAKSKDVDPALPSEGAVLLEDAAVGDSDDDL</sequence>
<keyword evidence="2" id="KW-0645">Protease</keyword>
<evidence type="ECO:0000313" key="8">
    <source>
        <dbReference type="Proteomes" id="UP001218218"/>
    </source>
</evidence>
<feature type="compositionally biased region" description="Low complexity" evidence="4">
    <location>
        <begin position="208"/>
        <end position="217"/>
    </location>
</feature>
<accession>A0AAD6ZEA7</accession>
<dbReference type="InterPro" id="IPR003653">
    <property type="entry name" value="Peptidase_C48_C"/>
</dbReference>
<feature type="domain" description="Ubiquitin-like protease family profile" evidence="6">
    <location>
        <begin position="447"/>
        <end position="609"/>
    </location>
</feature>
<organism evidence="7 8">
    <name type="scientific">Mycena albidolilacea</name>
    <dbReference type="NCBI Taxonomy" id="1033008"/>
    <lineage>
        <taxon>Eukaryota</taxon>
        <taxon>Fungi</taxon>
        <taxon>Dikarya</taxon>
        <taxon>Basidiomycota</taxon>
        <taxon>Agaricomycotina</taxon>
        <taxon>Agaricomycetes</taxon>
        <taxon>Agaricomycetidae</taxon>
        <taxon>Agaricales</taxon>
        <taxon>Marasmiineae</taxon>
        <taxon>Mycenaceae</taxon>
        <taxon>Mycena</taxon>
    </lineage>
</organism>
<dbReference type="Proteomes" id="UP001218218">
    <property type="component" value="Unassembled WGS sequence"/>
</dbReference>
<feature type="compositionally biased region" description="Acidic residues" evidence="4">
    <location>
        <begin position="175"/>
        <end position="193"/>
    </location>
</feature>
<evidence type="ECO:0000256" key="5">
    <source>
        <dbReference type="SAM" id="Phobius"/>
    </source>
</evidence>
<dbReference type="SUPFAM" id="SSF54001">
    <property type="entry name" value="Cysteine proteinases"/>
    <property type="match status" value="1"/>
</dbReference>
<keyword evidence="8" id="KW-1185">Reference proteome</keyword>
<proteinExistence type="inferred from homology"/>
<dbReference type="EMBL" id="JARIHO010000055">
    <property type="protein sequence ID" value="KAJ7318980.1"/>
    <property type="molecule type" value="Genomic_DNA"/>
</dbReference>
<keyword evidence="5" id="KW-1133">Transmembrane helix</keyword>